<dbReference type="GeneID" id="87953888"/>
<dbReference type="RefSeq" id="XP_062789561.1">
    <property type="nucleotide sequence ID" value="XM_062933510.1"/>
</dbReference>
<feature type="compositionally biased region" description="Polar residues" evidence="1">
    <location>
        <begin position="378"/>
        <end position="392"/>
    </location>
</feature>
<evidence type="ECO:0000313" key="2">
    <source>
        <dbReference type="EMBL" id="WRT64821.1"/>
    </source>
</evidence>
<feature type="region of interest" description="Disordered" evidence="1">
    <location>
        <begin position="1"/>
        <end position="29"/>
    </location>
</feature>
<keyword evidence="3" id="KW-1185">Reference proteome</keyword>
<dbReference type="EMBL" id="CP141882">
    <property type="protein sequence ID" value="WRT64821.1"/>
    <property type="molecule type" value="Genomic_DNA"/>
</dbReference>
<gene>
    <name evidence="2" type="ORF">IL334_001757</name>
</gene>
<organism evidence="2 3">
    <name type="scientific">Kwoniella shivajii</name>
    <dbReference type="NCBI Taxonomy" id="564305"/>
    <lineage>
        <taxon>Eukaryota</taxon>
        <taxon>Fungi</taxon>
        <taxon>Dikarya</taxon>
        <taxon>Basidiomycota</taxon>
        <taxon>Agaricomycotina</taxon>
        <taxon>Tremellomycetes</taxon>
        <taxon>Tremellales</taxon>
        <taxon>Cryptococcaceae</taxon>
        <taxon>Kwoniella</taxon>
    </lineage>
</organism>
<dbReference type="Proteomes" id="UP001329825">
    <property type="component" value="Chromosome 2"/>
</dbReference>
<feature type="region of interest" description="Disordered" evidence="1">
    <location>
        <begin position="357"/>
        <end position="392"/>
    </location>
</feature>
<sequence length="392" mass="43356">MSAPSTVTGFMGSTGDTEYTKKSTSGNSHGYQSYDYVRKGLKESLDVEATCRLTYHPQEMDLSKRYTCHPSHLNDIPIVGRGMTFVEHISAAIDAEGSGTTIKVPESIYGPDHFLSRFDKRFRCASTEDSPAIEQFGDFSTIDIGKFTADHNNNNNDGTSIMGSIPLTFHAARELVETPEIREEREAREQIEAEAAANAPITTILRFPVHSTGKEEERAVQIFKNTEPSTVVLTIPDSRVTFYKSDPNADNVSWNIEPSPLGHNWFRDVSEKDLGKTDKKDCITFTGPDNCMTKHFTNAKPADSGHILSDGLRDLLACTEISIPNDDPGWLQEQLEECLKDPSAASKRPGFTATYRFTRMGNPLNSPDAWKNHPPSQPKGSTTRSLESPSVS</sequence>
<feature type="compositionally biased region" description="Polar residues" evidence="1">
    <location>
        <begin position="14"/>
        <end position="29"/>
    </location>
</feature>
<name>A0ABZ1CVW3_9TREE</name>
<evidence type="ECO:0000313" key="3">
    <source>
        <dbReference type="Proteomes" id="UP001329825"/>
    </source>
</evidence>
<proteinExistence type="predicted"/>
<protein>
    <submittedName>
        <fullName evidence="2">Uncharacterized protein</fullName>
    </submittedName>
</protein>
<reference evidence="2 3" key="1">
    <citation type="submission" date="2024-01" db="EMBL/GenBank/DDBJ databases">
        <title>Comparative genomics of Cryptococcus and Kwoniella reveals pathogenesis evolution and contrasting modes of karyotype evolution via chromosome fusion or intercentromeric recombination.</title>
        <authorList>
            <person name="Coelho M.A."/>
            <person name="David-Palma M."/>
            <person name="Shea T."/>
            <person name="Bowers K."/>
            <person name="McGinley-Smith S."/>
            <person name="Mohammad A.W."/>
            <person name="Gnirke A."/>
            <person name="Yurkov A.M."/>
            <person name="Nowrousian M."/>
            <person name="Sun S."/>
            <person name="Cuomo C.A."/>
            <person name="Heitman J."/>
        </authorList>
    </citation>
    <scope>NUCLEOTIDE SEQUENCE [LARGE SCALE GENOMIC DNA]</scope>
    <source>
        <strain evidence="2">CBS 11374</strain>
    </source>
</reference>
<evidence type="ECO:0000256" key="1">
    <source>
        <dbReference type="SAM" id="MobiDB-lite"/>
    </source>
</evidence>
<accession>A0ABZ1CVW3</accession>